<dbReference type="GO" id="GO:0006508">
    <property type="term" value="P:proteolysis"/>
    <property type="evidence" value="ECO:0007669"/>
    <property type="project" value="UniProtKB-KW"/>
</dbReference>
<dbReference type="EMBL" id="CACRXK020016034">
    <property type="protein sequence ID" value="CAB4029241.1"/>
    <property type="molecule type" value="Genomic_DNA"/>
</dbReference>
<evidence type="ECO:0000313" key="4">
    <source>
        <dbReference type="EMBL" id="CAB4029241.1"/>
    </source>
</evidence>
<accession>A0A6S7JFJ9</accession>
<keyword evidence="3" id="KW-0378">Hydrolase</keyword>
<name>A0A6S7JFJ9_PARCT</name>
<evidence type="ECO:0000256" key="1">
    <source>
        <dbReference type="ARBA" id="ARBA00005234"/>
    </source>
</evidence>
<dbReference type="SUPFAM" id="SSF54001">
    <property type="entry name" value="Cysteine proteinases"/>
    <property type="match status" value="1"/>
</dbReference>
<dbReference type="GO" id="GO:0008234">
    <property type="term" value="F:cysteine-type peptidase activity"/>
    <property type="evidence" value="ECO:0007669"/>
    <property type="project" value="InterPro"/>
</dbReference>
<evidence type="ECO:0000256" key="2">
    <source>
        <dbReference type="ARBA" id="ARBA00022670"/>
    </source>
</evidence>
<reference evidence="4" key="1">
    <citation type="submission" date="2020-04" db="EMBL/GenBank/DDBJ databases">
        <authorList>
            <person name="Alioto T."/>
            <person name="Alioto T."/>
            <person name="Gomez Garrido J."/>
        </authorList>
    </citation>
    <scope>NUCLEOTIDE SEQUENCE</scope>
    <source>
        <strain evidence="4">A484AB</strain>
    </source>
</reference>
<dbReference type="AlphaFoldDB" id="A0A6S7JFJ9"/>
<organism evidence="4 5">
    <name type="scientific">Paramuricea clavata</name>
    <name type="common">Red gorgonian</name>
    <name type="synonym">Violescent sea-whip</name>
    <dbReference type="NCBI Taxonomy" id="317549"/>
    <lineage>
        <taxon>Eukaryota</taxon>
        <taxon>Metazoa</taxon>
        <taxon>Cnidaria</taxon>
        <taxon>Anthozoa</taxon>
        <taxon>Octocorallia</taxon>
        <taxon>Malacalcyonacea</taxon>
        <taxon>Plexauridae</taxon>
        <taxon>Paramuricea</taxon>
    </lineage>
</organism>
<dbReference type="InterPro" id="IPR038765">
    <property type="entry name" value="Papain-like_cys_pep_sf"/>
</dbReference>
<dbReference type="OrthoDB" id="413122at2759"/>
<evidence type="ECO:0000256" key="3">
    <source>
        <dbReference type="ARBA" id="ARBA00022801"/>
    </source>
</evidence>
<dbReference type="InterPro" id="IPR003653">
    <property type="entry name" value="Peptidase_C48_C"/>
</dbReference>
<keyword evidence="5" id="KW-1185">Reference proteome</keyword>
<proteinExistence type="inferred from homology"/>
<dbReference type="Proteomes" id="UP001152795">
    <property type="component" value="Unassembled WGS sequence"/>
</dbReference>
<comment type="similarity">
    <text evidence="1">Belongs to the peptidase C48 family.</text>
</comment>
<keyword evidence="2 4" id="KW-0645">Protease</keyword>
<protein>
    <submittedName>
        <fullName evidence="4">Sentrin-specific protease 1-like</fullName>
    </submittedName>
</protein>
<dbReference type="PROSITE" id="PS50600">
    <property type="entry name" value="ULP_PROTEASE"/>
    <property type="match status" value="1"/>
</dbReference>
<sequence>MFPINVANCHWSLVVVYPKSNILCYYDSYHNIDISAINSLVGFITTSYEIRGRAVGLENWLILAPNQIPKQHDSCSCGVYTCMNAFYSINPHERIYSTNDIDNIRYWIVHRLLTSHGANRVKMKVKNVAYQINRVQLSNEKIITVLPELKHSDNSKVFVLIAKAAEKRRSFWKMEQDKKDLRALVDGVDETYEEDEYQPHQEQGHSNTKI</sequence>
<comment type="caution">
    <text evidence="4">The sequence shown here is derived from an EMBL/GenBank/DDBJ whole genome shotgun (WGS) entry which is preliminary data.</text>
</comment>
<dbReference type="Gene3D" id="3.40.395.10">
    <property type="entry name" value="Adenoviral Proteinase, Chain A"/>
    <property type="match status" value="1"/>
</dbReference>
<evidence type="ECO:0000313" key="5">
    <source>
        <dbReference type="Proteomes" id="UP001152795"/>
    </source>
</evidence>
<gene>
    <name evidence="4" type="ORF">PACLA_8A049248</name>
</gene>
<dbReference type="Pfam" id="PF02902">
    <property type="entry name" value="Peptidase_C48"/>
    <property type="match status" value="1"/>
</dbReference>